<dbReference type="InterPro" id="IPR046357">
    <property type="entry name" value="PPIase_dom_sf"/>
</dbReference>
<dbReference type="PANTHER" id="PTHR47245:SF1">
    <property type="entry name" value="FOLDASE PROTEIN PRSA"/>
    <property type="match status" value="1"/>
</dbReference>
<protein>
    <recommendedName>
        <fullName evidence="3">peptidylprolyl isomerase</fullName>
        <ecNumber evidence="3">5.2.1.8</ecNumber>
    </recommendedName>
</protein>
<dbReference type="OrthoDB" id="14196at2"/>
<evidence type="ECO:0000256" key="1">
    <source>
        <dbReference type="ARBA" id="ARBA00000971"/>
    </source>
</evidence>
<accession>A0A0K6H0F7</accession>
<evidence type="ECO:0000256" key="7">
    <source>
        <dbReference type="PROSITE-ProRule" id="PRU00278"/>
    </source>
</evidence>
<evidence type="ECO:0000256" key="3">
    <source>
        <dbReference type="ARBA" id="ARBA00013194"/>
    </source>
</evidence>
<keyword evidence="11" id="KW-1185">Reference proteome</keyword>
<dbReference type="EC" id="5.2.1.8" evidence="3"/>
<evidence type="ECO:0000256" key="4">
    <source>
        <dbReference type="ARBA" id="ARBA00022729"/>
    </source>
</evidence>
<dbReference type="AlphaFoldDB" id="A0A0K6H0F7"/>
<feature type="domain" description="PpiC" evidence="9">
    <location>
        <begin position="134"/>
        <end position="225"/>
    </location>
</feature>
<evidence type="ECO:0000313" key="10">
    <source>
        <dbReference type="EMBL" id="CUA84306.1"/>
    </source>
</evidence>
<dbReference type="InterPro" id="IPR000297">
    <property type="entry name" value="PPIase_PpiC"/>
</dbReference>
<dbReference type="Pfam" id="PF00639">
    <property type="entry name" value="Rotamase"/>
    <property type="match status" value="1"/>
</dbReference>
<evidence type="ECO:0000256" key="8">
    <source>
        <dbReference type="SAM" id="SignalP"/>
    </source>
</evidence>
<dbReference type="Proteomes" id="UP000243535">
    <property type="component" value="Unassembled WGS sequence"/>
</dbReference>
<dbReference type="InterPro" id="IPR027304">
    <property type="entry name" value="Trigger_fact/SurA_dom_sf"/>
</dbReference>
<dbReference type="Pfam" id="PF13624">
    <property type="entry name" value="SurA_N_3"/>
    <property type="match status" value="1"/>
</dbReference>
<comment type="similarity">
    <text evidence="2">Belongs to the PpiC/parvulin rotamase family.</text>
</comment>
<dbReference type="Gene3D" id="1.10.8.1040">
    <property type="match status" value="1"/>
</dbReference>
<keyword evidence="5 7" id="KW-0697">Rotamase</keyword>
<dbReference type="EMBL" id="CYHA01000004">
    <property type="protein sequence ID" value="CUA84306.1"/>
    <property type="molecule type" value="Genomic_DNA"/>
</dbReference>
<dbReference type="PROSITE" id="PS50198">
    <property type="entry name" value="PPIC_PPIASE_2"/>
    <property type="match status" value="1"/>
</dbReference>
<dbReference type="Gene3D" id="3.10.50.40">
    <property type="match status" value="1"/>
</dbReference>
<evidence type="ECO:0000259" key="9">
    <source>
        <dbReference type="PROSITE" id="PS50198"/>
    </source>
</evidence>
<sequence length="264" mass="28918">MQQKRLAALAAALVIGVSGSAFAQSVAVVNGVAIDKKEVDEAVSALVKNSGGKMQDTPALRDQIKDSLVTREVIKQEATRRGLDKQPAFAEELARVREEMLRQALFMDILKQNQVTEAKVKARYDQIAGKLAGSKEVHARQIVVASEADAAKVVEDLKKGTKFEAVAKSRSKDPAVQKTGGDMGWGNLNAMEPKLAEVLKTIPKGQYNTQPFRSNLGWHIFKVEEVRDAKSPAFNDVKEQLARQMQEEELAKAVGELRAKAKIQ</sequence>
<feature type="chain" id="PRO_5007775586" description="peptidylprolyl isomerase" evidence="8">
    <location>
        <begin position="24"/>
        <end position="264"/>
    </location>
</feature>
<dbReference type="GO" id="GO:0003755">
    <property type="term" value="F:peptidyl-prolyl cis-trans isomerase activity"/>
    <property type="evidence" value="ECO:0007669"/>
    <property type="project" value="UniProtKB-KW"/>
</dbReference>
<dbReference type="STRING" id="375574.GCA_001418035_01836"/>
<name>A0A0K6H0F7_9NEIS</name>
<keyword evidence="6 7" id="KW-0413">Isomerase</keyword>
<dbReference type="InterPro" id="IPR050245">
    <property type="entry name" value="PrsA_foldase"/>
</dbReference>
<dbReference type="SUPFAM" id="SSF109998">
    <property type="entry name" value="Triger factor/SurA peptide-binding domain-like"/>
    <property type="match status" value="1"/>
</dbReference>
<gene>
    <name evidence="10" type="ORF">Ga0061063_2046</name>
</gene>
<evidence type="ECO:0000313" key="11">
    <source>
        <dbReference type="Proteomes" id="UP000243535"/>
    </source>
</evidence>
<organism evidence="10 11">
    <name type="scientific">Gulbenkiania indica</name>
    <dbReference type="NCBI Taxonomy" id="375574"/>
    <lineage>
        <taxon>Bacteria</taxon>
        <taxon>Pseudomonadati</taxon>
        <taxon>Pseudomonadota</taxon>
        <taxon>Betaproteobacteria</taxon>
        <taxon>Neisseriales</taxon>
        <taxon>Chromobacteriaceae</taxon>
        <taxon>Gulbenkiania</taxon>
    </lineage>
</organism>
<dbReference type="SUPFAM" id="SSF54534">
    <property type="entry name" value="FKBP-like"/>
    <property type="match status" value="1"/>
</dbReference>
<reference evidence="11" key="1">
    <citation type="submission" date="2015-08" db="EMBL/GenBank/DDBJ databases">
        <authorList>
            <person name="Varghese N."/>
        </authorList>
    </citation>
    <scope>NUCLEOTIDE SEQUENCE [LARGE SCALE GENOMIC DNA]</scope>
    <source>
        <strain evidence="11">DSM 17901</strain>
    </source>
</reference>
<keyword evidence="4 8" id="KW-0732">Signal</keyword>
<evidence type="ECO:0000256" key="6">
    <source>
        <dbReference type="ARBA" id="ARBA00023235"/>
    </source>
</evidence>
<evidence type="ECO:0000256" key="2">
    <source>
        <dbReference type="ARBA" id="ARBA00007656"/>
    </source>
</evidence>
<dbReference type="PANTHER" id="PTHR47245">
    <property type="entry name" value="PEPTIDYLPROLYL ISOMERASE"/>
    <property type="match status" value="1"/>
</dbReference>
<dbReference type="RefSeq" id="WP_054286386.1">
    <property type="nucleotide sequence ID" value="NZ_CYHA01000004.1"/>
</dbReference>
<proteinExistence type="inferred from homology"/>
<evidence type="ECO:0000256" key="5">
    <source>
        <dbReference type="ARBA" id="ARBA00023110"/>
    </source>
</evidence>
<comment type="catalytic activity">
    <reaction evidence="1">
        <text>[protein]-peptidylproline (omega=180) = [protein]-peptidylproline (omega=0)</text>
        <dbReference type="Rhea" id="RHEA:16237"/>
        <dbReference type="Rhea" id="RHEA-COMP:10747"/>
        <dbReference type="Rhea" id="RHEA-COMP:10748"/>
        <dbReference type="ChEBI" id="CHEBI:83833"/>
        <dbReference type="ChEBI" id="CHEBI:83834"/>
        <dbReference type="EC" id="5.2.1.8"/>
    </reaction>
</comment>
<feature type="signal peptide" evidence="8">
    <location>
        <begin position="1"/>
        <end position="23"/>
    </location>
</feature>